<evidence type="ECO:0000256" key="1">
    <source>
        <dbReference type="SAM" id="MobiDB-lite"/>
    </source>
</evidence>
<dbReference type="SUPFAM" id="SSF48371">
    <property type="entry name" value="ARM repeat"/>
    <property type="match status" value="1"/>
</dbReference>
<protein>
    <submittedName>
        <fullName evidence="2">Uncharacterized protein</fullName>
    </submittedName>
</protein>
<name>A0A058ZBA5_FONAL</name>
<sequence length="1350" mass="148161">MDAAALGAAALGSAVLGAVALGPAVLGATALGAAAAGMFLSYADVLDLVRSIEETNSKHITTLLSIFLQRRRFHETVDRKLLESSSAFNSFANEVSITDLASIALSSNSEMASPALDLLIQRLSSDELIEHVLLLAESDVLEERLLGLQALFTVAHQQDCFHKYLKHGAADTICAAFLRSTDTTSQRLASFCLLKLVYGSFAFRGYLFHTEVVNKACNIVLQESNTLSPLFERCRDFIFTLSAEGLIDCLATPIPMTLIKMLINGPTVYQSFQILSSLKSILTRIQPSDGVSTNVIHPLVEPFFRAIDTLKSSIFDEPNPLYRERYRAIAHCLYLLVRMGLPTGTRVNQMLDLSALLPQPGFFMDDIIMNYLRVLELLAPQIYHMPDTQPFARVLFSVSLLMHTGLPAGSNIMGQIFLVLHAAIPRLREVLDRNHFLKTVSHIRNRASLSWGDRQTDFRHPYECFRHLMLNLADSIYEQVDFDEEEPLLLLHAIMVAAPENLQVDIPSAAHRSLLKLFEHASSLSHIPQLADIARNVALRTYLLGSASTFSLNLDALHGFLAMSIFGPAAMDLVYTAETHVIDCDFAVDSSSDQDTDTDDEDEDEDEDEDDDRMPTFPFLLTMDLVHPGSSEDEDRHDASADATSILDSLMTTGRFSPPPVPFKTNYPQILWHVARQATNRDLLNIFLAFEAGCCSDVVAPPLGGPNAPGKPTPKHFLRLLDFAASRAAALLDMLAEISLAAIGISDRLDSNNLPIVHEHVLIVGSILLKWLQFICEAPFDFSVSEEAGIDAEGEITFGKFADLLPRMLSITLAVIDSCTIRLSIDGPSASEWCLLLMGYWRHLAPVLSVSAPAHQQSLLHVVDILMAFRQEGLLSDEGDHYNDLIRQMTLLLPEEADPPTGEVGLLFISTEYSHSVLVDGALSDDSPRVPTIMRLRRHLARAQMATTRRRPATWQSAICRRPVLGAATIWSVLHVGPSQPQWPAALALAATPQVNRLLAAGVPAPRLDIFPVNDPAPMLMVALQQADFSTCLTALPLDELMTGFTVRNGLQICHQESYPLGCPPGRMLVFLGDASMSGRGTLCRARILEPVSASDKHSHGSRLLDYEHVLPVPRPKNGPSSPGCAVFRVHLHARMGADVSIGWLNFSETGVIDPHRLELLHTRIRDPHMNPLLPYMDHSMAMLRLMVSPSGRSFGGAGAGPQAPRPKEGSPMAYLQVSRFFRSSMNDTSRLVDDFCSDADDAALDQRFGCDLTLGILPLSAPEVNLVVEARYFRHTGTVSFALNGQCLGAIFCLNDWTMPVEPLDQSLASGFFPSSMPFFVPLVVGSAVSEVRIFSGPAGPEEPGTRLW</sequence>
<gene>
    <name evidence="2" type="ORF">H696_01099</name>
</gene>
<accession>A0A058ZBA5</accession>
<dbReference type="Proteomes" id="UP000030693">
    <property type="component" value="Unassembled WGS sequence"/>
</dbReference>
<feature type="region of interest" description="Disordered" evidence="1">
    <location>
        <begin position="588"/>
        <end position="614"/>
    </location>
</feature>
<dbReference type="EMBL" id="KB932202">
    <property type="protein sequence ID" value="KCV71679.1"/>
    <property type="molecule type" value="Genomic_DNA"/>
</dbReference>
<feature type="compositionally biased region" description="Acidic residues" evidence="1">
    <location>
        <begin position="592"/>
        <end position="612"/>
    </location>
</feature>
<dbReference type="GeneID" id="20525824"/>
<proteinExistence type="predicted"/>
<organism evidence="2">
    <name type="scientific">Fonticula alba</name>
    <name type="common">Slime mold</name>
    <dbReference type="NCBI Taxonomy" id="691883"/>
    <lineage>
        <taxon>Eukaryota</taxon>
        <taxon>Rotosphaerida</taxon>
        <taxon>Fonticulaceae</taxon>
        <taxon>Fonticula</taxon>
    </lineage>
</organism>
<keyword evidence="3" id="KW-1185">Reference proteome</keyword>
<dbReference type="RefSeq" id="XP_009493257.1">
    <property type="nucleotide sequence ID" value="XM_009494982.1"/>
</dbReference>
<evidence type="ECO:0000313" key="2">
    <source>
        <dbReference type="EMBL" id="KCV71679.1"/>
    </source>
</evidence>
<dbReference type="InterPro" id="IPR016024">
    <property type="entry name" value="ARM-type_fold"/>
</dbReference>
<reference evidence="2" key="1">
    <citation type="submission" date="2013-04" db="EMBL/GenBank/DDBJ databases">
        <title>The Genome Sequence of Fonticula alba ATCC 38817.</title>
        <authorList>
            <consortium name="The Broad Institute Genomics Platform"/>
            <person name="Russ C."/>
            <person name="Cuomo C."/>
            <person name="Burger G."/>
            <person name="Gray M.W."/>
            <person name="Holland P.W.H."/>
            <person name="King N."/>
            <person name="Lang F.B.F."/>
            <person name="Roger A.J."/>
            <person name="Ruiz-Trillo I."/>
            <person name="Brown M."/>
            <person name="Walker B."/>
            <person name="Young S."/>
            <person name="Zeng Q."/>
            <person name="Gargeya S."/>
            <person name="Fitzgerald M."/>
            <person name="Haas B."/>
            <person name="Abouelleil A."/>
            <person name="Allen A.W."/>
            <person name="Alvarado L."/>
            <person name="Arachchi H.M."/>
            <person name="Berlin A.M."/>
            <person name="Chapman S.B."/>
            <person name="Gainer-Dewar J."/>
            <person name="Goldberg J."/>
            <person name="Griggs A."/>
            <person name="Gujja S."/>
            <person name="Hansen M."/>
            <person name="Howarth C."/>
            <person name="Imamovic A."/>
            <person name="Ireland A."/>
            <person name="Larimer J."/>
            <person name="McCowan C."/>
            <person name="Murphy C."/>
            <person name="Pearson M."/>
            <person name="Poon T.W."/>
            <person name="Priest M."/>
            <person name="Roberts A."/>
            <person name="Saif S."/>
            <person name="Shea T."/>
            <person name="Sisk P."/>
            <person name="Sykes S."/>
            <person name="Wortman J."/>
            <person name="Nusbaum C."/>
            <person name="Birren B."/>
        </authorList>
    </citation>
    <scope>NUCLEOTIDE SEQUENCE [LARGE SCALE GENOMIC DNA]</scope>
    <source>
        <strain evidence="2">ATCC 38817</strain>
    </source>
</reference>
<evidence type="ECO:0000313" key="3">
    <source>
        <dbReference type="Proteomes" id="UP000030693"/>
    </source>
</evidence>